<organism evidence="2 3">
    <name type="scientific">Halteria grandinella</name>
    <dbReference type="NCBI Taxonomy" id="5974"/>
    <lineage>
        <taxon>Eukaryota</taxon>
        <taxon>Sar</taxon>
        <taxon>Alveolata</taxon>
        <taxon>Ciliophora</taxon>
        <taxon>Intramacronucleata</taxon>
        <taxon>Spirotrichea</taxon>
        <taxon>Stichotrichia</taxon>
        <taxon>Sporadotrichida</taxon>
        <taxon>Halteriidae</taxon>
        <taxon>Halteria</taxon>
    </lineage>
</organism>
<evidence type="ECO:0000256" key="1">
    <source>
        <dbReference type="SAM" id="MobiDB-lite"/>
    </source>
</evidence>
<protein>
    <submittedName>
        <fullName evidence="2">Uncharacterized protein</fullName>
    </submittedName>
</protein>
<dbReference type="Proteomes" id="UP000785679">
    <property type="component" value="Unassembled WGS sequence"/>
</dbReference>
<gene>
    <name evidence="2" type="ORF">FGO68_gene8890</name>
</gene>
<dbReference type="EMBL" id="RRYP01013402">
    <property type="protein sequence ID" value="TNV76534.1"/>
    <property type="molecule type" value="Genomic_DNA"/>
</dbReference>
<proteinExistence type="predicted"/>
<feature type="region of interest" description="Disordered" evidence="1">
    <location>
        <begin position="219"/>
        <end position="248"/>
    </location>
</feature>
<accession>A0A8J8SZF1</accession>
<comment type="caution">
    <text evidence="2">The sequence shown here is derived from an EMBL/GenBank/DDBJ whole genome shotgun (WGS) entry which is preliminary data.</text>
</comment>
<evidence type="ECO:0000313" key="2">
    <source>
        <dbReference type="EMBL" id="TNV76534.1"/>
    </source>
</evidence>
<reference evidence="2" key="1">
    <citation type="submission" date="2019-06" db="EMBL/GenBank/DDBJ databases">
        <authorList>
            <person name="Zheng W."/>
        </authorList>
    </citation>
    <scope>NUCLEOTIDE SEQUENCE</scope>
    <source>
        <strain evidence="2">QDHG01</strain>
    </source>
</reference>
<evidence type="ECO:0000313" key="3">
    <source>
        <dbReference type="Proteomes" id="UP000785679"/>
    </source>
</evidence>
<sequence length="273" mass="29247">MCELIIDQPGVNRRLSVYKSRFGRPIKADKFRQHQQEIQHYLRMFRKATIALLIVVATHASDSFLGIERYLQTQGTVFTSSCTADSGCSVGNCCADYRRINGSTTTNITKTCVSTQLHNRVVLFSGLNHTWVCGNTTAVTANAGTACTTNAGCTTSGQCCQQTSFGIWGVLQNVSTVCRANTSSGVTTFQQYNVGTSPSNFTANVTYRGTCLASTTTTTNTSTSTNTTTGGTTTNTGGQITNSTTDDDSSNGMMLRQTLFTVCLALLGLAQFV</sequence>
<dbReference type="AlphaFoldDB" id="A0A8J8SZF1"/>
<feature type="compositionally biased region" description="Low complexity" evidence="1">
    <location>
        <begin position="219"/>
        <end position="244"/>
    </location>
</feature>
<name>A0A8J8SZF1_HALGN</name>
<keyword evidence="3" id="KW-1185">Reference proteome</keyword>